<dbReference type="PRINTS" id="PR00420">
    <property type="entry name" value="RNGMNOXGNASE"/>
</dbReference>
<name>F8K346_STREN</name>
<dbReference type="AlphaFoldDB" id="F8K346"/>
<dbReference type="Pfam" id="PF01494">
    <property type="entry name" value="FAD_binding_3"/>
    <property type="match status" value="1"/>
</dbReference>
<dbReference type="GO" id="GO:0071949">
    <property type="term" value="F:FAD binding"/>
    <property type="evidence" value="ECO:0007669"/>
    <property type="project" value="InterPro"/>
</dbReference>
<protein>
    <submittedName>
        <fullName evidence="6">Putative FAD-depending monooxygenase</fullName>
    </submittedName>
</protein>
<feature type="domain" description="FAD-binding" evidence="5">
    <location>
        <begin position="327"/>
        <end position="380"/>
    </location>
</feature>
<dbReference type="SUPFAM" id="SSF51905">
    <property type="entry name" value="FAD/NAD(P)-binding domain"/>
    <property type="match status" value="1"/>
</dbReference>
<dbReference type="OrthoDB" id="3322136at2"/>
<sequence>MPSPSSTRPLRVAVVGAGFGGLCLAHHLKRSGIAVDVYECDRTRADGLHGYRVGIDPDGSRALKASLPPDLFATFAATCARAPRRMTMVTEKLGTLLDIPFDPGADPGEAEHSVSRMTLRQVLLTGLEDVVHFDKEFTHYERHDDATVTAHFADGTHANADLLVAADGANSRVRAQYLPHARVTDCGIVGLTAKAPLTARTRSLVPAHVAEGVGLIVAPRGFNGILHTMEFNWDRDGVVKNGIGGNDAELIARWPGLLYDNTRDYINWGIWAATDKFPPDVRRLRGQDVVDLALRLTPHWHPDLRTLMTLSDSSSAFPLVIRTSEPVAPWKPGNVTLLGDAIHTMTPGMGVGANTALRDAVLLGRNLADHHAGRRTLLDAVGDYEERMRDYAYPAVLASRERMTGDAIVHKPVVGALALVGQRTMLRAVNRFPALKRKFTERMADSRGAGREG</sequence>
<reference evidence="7" key="1">
    <citation type="submission" date="2011-12" db="EMBL/GenBank/DDBJ databases">
        <title>Complete genome sequence of Streptomyces cattleya strain DSM 46488.</title>
        <authorList>
            <person name="Ou H.-Y."/>
            <person name="Li P."/>
            <person name="Zhao C."/>
            <person name="O'Hagan D."/>
            <person name="Deng Z."/>
        </authorList>
    </citation>
    <scope>NUCLEOTIDE SEQUENCE [LARGE SCALE GENOMIC DNA]</scope>
    <source>
        <strain evidence="7">ATCC 35852 / DSM 46488 / JCM 4925 / NBRC 14057 / NRRL 8057</strain>
    </source>
</reference>
<dbReference type="KEGG" id="scy:SCATT_13860"/>
<dbReference type="GO" id="GO:0004497">
    <property type="term" value="F:monooxygenase activity"/>
    <property type="evidence" value="ECO:0007669"/>
    <property type="project" value="UniProtKB-KW"/>
</dbReference>
<dbReference type="InterPro" id="IPR002938">
    <property type="entry name" value="FAD-bd"/>
</dbReference>
<dbReference type="Gene3D" id="3.50.50.60">
    <property type="entry name" value="FAD/NAD(P)-binding domain"/>
    <property type="match status" value="1"/>
</dbReference>
<accession>G8WWA2</accession>
<keyword evidence="2" id="KW-0274">FAD</keyword>
<evidence type="ECO:0000313" key="7">
    <source>
        <dbReference type="Proteomes" id="UP000007842"/>
    </source>
</evidence>
<keyword evidence="4 6" id="KW-0503">Monooxygenase</keyword>
<evidence type="ECO:0000259" key="5">
    <source>
        <dbReference type="Pfam" id="PF01494"/>
    </source>
</evidence>
<evidence type="ECO:0000256" key="1">
    <source>
        <dbReference type="ARBA" id="ARBA00022630"/>
    </source>
</evidence>
<dbReference type="Pfam" id="PF13450">
    <property type="entry name" value="NAD_binding_8"/>
    <property type="match status" value="1"/>
</dbReference>
<dbReference type="STRING" id="1003195.SCATT_13860"/>
<dbReference type="Proteomes" id="UP000007842">
    <property type="component" value="Chromosome"/>
</dbReference>
<dbReference type="EMBL" id="CP003219">
    <property type="protein sequence ID" value="AEW93757.1"/>
    <property type="molecule type" value="Genomic_DNA"/>
</dbReference>
<dbReference type="InterPro" id="IPR036188">
    <property type="entry name" value="FAD/NAD-bd_sf"/>
</dbReference>
<dbReference type="KEGG" id="sct:SCAT_1385"/>
<accession>F8K346</accession>
<keyword evidence="3" id="KW-0560">Oxidoreductase</keyword>
<dbReference type="PANTHER" id="PTHR47178:SF5">
    <property type="entry name" value="FAD-BINDING DOMAIN-CONTAINING PROTEIN"/>
    <property type="match status" value="1"/>
</dbReference>
<proteinExistence type="predicted"/>
<keyword evidence="7" id="KW-1185">Reference proteome</keyword>
<dbReference type="RefSeq" id="WP_014142143.1">
    <property type="nucleotide sequence ID" value="NC_016111.1"/>
</dbReference>
<gene>
    <name evidence="6" type="ordered locus">SCATT_13860</name>
</gene>
<evidence type="ECO:0000256" key="4">
    <source>
        <dbReference type="ARBA" id="ARBA00023033"/>
    </source>
</evidence>
<evidence type="ECO:0000256" key="3">
    <source>
        <dbReference type="ARBA" id="ARBA00023002"/>
    </source>
</evidence>
<dbReference type="PATRIC" id="fig|1003195.11.peg.2968"/>
<keyword evidence="1" id="KW-0285">Flavoprotein</keyword>
<organism evidence="6 7">
    <name type="scientific">Streptantibioticus cattleyicolor (strain ATCC 35852 / DSM 46488 / JCM 4925 / NBRC 14057 / NRRL 8057)</name>
    <name type="common">Streptomyces cattleya</name>
    <dbReference type="NCBI Taxonomy" id="1003195"/>
    <lineage>
        <taxon>Bacteria</taxon>
        <taxon>Bacillati</taxon>
        <taxon>Actinomycetota</taxon>
        <taxon>Actinomycetes</taxon>
        <taxon>Kitasatosporales</taxon>
        <taxon>Streptomycetaceae</taxon>
        <taxon>Streptantibioticus</taxon>
    </lineage>
</organism>
<dbReference type="HOGENOM" id="CLU_009665_3_0_11"/>
<evidence type="ECO:0000313" key="6">
    <source>
        <dbReference type="EMBL" id="AEW93757.1"/>
    </source>
</evidence>
<dbReference type="eggNOG" id="COG0654">
    <property type="taxonomic scope" value="Bacteria"/>
</dbReference>
<dbReference type="PANTHER" id="PTHR47178">
    <property type="entry name" value="MONOOXYGENASE, FAD-BINDING"/>
    <property type="match status" value="1"/>
</dbReference>
<evidence type="ECO:0000256" key="2">
    <source>
        <dbReference type="ARBA" id="ARBA00022827"/>
    </source>
</evidence>